<dbReference type="RefSeq" id="WP_076466412.1">
    <property type="nucleotide sequence ID" value="NZ_FTMN01000015.1"/>
</dbReference>
<evidence type="ECO:0000256" key="4">
    <source>
        <dbReference type="ARBA" id="ARBA00023014"/>
    </source>
</evidence>
<keyword evidence="6" id="KW-0223">Dioxygenase</keyword>
<sequence>MTEIYVCQLDALDPVEGRGFDLDDGTAVLLFQRDGEVIAWRNSCPHRGIRLEWQPDQFLDYEKQFIQCATHGALFGVKDGTCIAGPCPGEQLEPLRCTIRDGAVYLSRD</sequence>
<dbReference type="Gene3D" id="2.102.10.10">
    <property type="entry name" value="Rieske [2Fe-2S] iron-sulphur domain"/>
    <property type="match status" value="1"/>
</dbReference>
<keyword evidence="2" id="KW-0479">Metal-binding</keyword>
<name>A0A1N6XQ07_9GAMM</name>
<dbReference type="AlphaFoldDB" id="A0A1N6XQ07"/>
<evidence type="ECO:0000313" key="7">
    <source>
        <dbReference type="Proteomes" id="UP000186895"/>
    </source>
</evidence>
<gene>
    <name evidence="6" type="ORF">SAMN05421647_11537</name>
</gene>
<keyword evidence="6" id="KW-0560">Oxidoreductase</keyword>
<feature type="domain" description="Rieske" evidence="5">
    <location>
        <begin position="4"/>
        <end position="106"/>
    </location>
</feature>
<dbReference type="PANTHER" id="PTHR40261:SF1">
    <property type="entry name" value="RIESKE DOMAIN-CONTAINING PROTEIN"/>
    <property type="match status" value="1"/>
</dbReference>
<dbReference type="STRING" id="49186.SAMN05421647_11537"/>
<dbReference type="InterPro" id="IPR036922">
    <property type="entry name" value="Rieske_2Fe-2S_sf"/>
</dbReference>
<dbReference type="EMBL" id="FTMN01000015">
    <property type="protein sequence ID" value="SIR04400.1"/>
    <property type="molecule type" value="Genomic_DNA"/>
</dbReference>
<dbReference type="PANTHER" id="PTHR40261">
    <property type="match status" value="1"/>
</dbReference>
<evidence type="ECO:0000256" key="2">
    <source>
        <dbReference type="ARBA" id="ARBA00022723"/>
    </source>
</evidence>
<dbReference type="GO" id="GO:0051213">
    <property type="term" value="F:dioxygenase activity"/>
    <property type="evidence" value="ECO:0007669"/>
    <property type="project" value="UniProtKB-KW"/>
</dbReference>
<evidence type="ECO:0000256" key="3">
    <source>
        <dbReference type="ARBA" id="ARBA00023004"/>
    </source>
</evidence>
<accession>A0A1N6XQ07</accession>
<evidence type="ECO:0000256" key="1">
    <source>
        <dbReference type="ARBA" id="ARBA00022714"/>
    </source>
</evidence>
<keyword evidence="7" id="KW-1185">Reference proteome</keyword>
<dbReference type="SUPFAM" id="SSF50022">
    <property type="entry name" value="ISP domain"/>
    <property type="match status" value="1"/>
</dbReference>
<proteinExistence type="predicted"/>
<organism evidence="6 7">
    <name type="scientific">Marinobacterium stanieri</name>
    <dbReference type="NCBI Taxonomy" id="49186"/>
    <lineage>
        <taxon>Bacteria</taxon>
        <taxon>Pseudomonadati</taxon>
        <taxon>Pseudomonadota</taxon>
        <taxon>Gammaproteobacteria</taxon>
        <taxon>Oceanospirillales</taxon>
        <taxon>Oceanospirillaceae</taxon>
        <taxon>Marinobacterium</taxon>
    </lineage>
</organism>
<evidence type="ECO:0000259" key="5">
    <source>
        <dbReference type="PROSITE" id="PS51296"/>
    </source>
</evidence>
<dbReference type="GO" id="GO:0046872">
    <property type="term" value="F:metal ion binding"/>
    <property type="evidence" value="ECO:0007669"/>
    <property type="project" value="UniProtKB-KW"/>
</dbReference>
<protein>
    <submittedName>
        <fullName evidence="6">Ferredoxin subunit of nitrite reductase or a ring-hydroxylating dioxygenase</fullName>
    </submittedName>
</protein>
<dbReference type="GO" id="GO:0051537">
    <property type="term" value="F:2 iron, 2 sulfur cluster binding"/>
    <property type="evidence" value="ECO:0007669"/>
    <property type="project" value="UniProtKB-KW"/>
</dbReference>
<dbReference type="InterPro" id="IPR017941">
    <property type="entry name" value="Rieske_2Fe-2S"/>
</dbReference>
<dbReference type="Pfam" id="PF00355">
    <property type="entry name" value="Rieske"/>
    <property type="match status" value="1"/>
</dbReference>
<evidence type="ECO:0000313" key="6">
    <source>
        <dbReference type="EMBL" id="SIR04400.1"/>
    </source>
</evidence>
<dbReference type="eggNOG" id="COG2146">
    <property type="taxonomic scope" value="Bacteria"/>
</dbReference>
<keyword evidence="1" id="KW-0001">2Fe-2S</keyword>
<dbReference type="Proteomes" id="UP000186895">
    <property type="component" value="Unassembled WGS sequence"/>
</dbReference>
<keyword evidence="4" id="KW-0411">Iron-sulfur</keyword>
<keyword evidence="3" id="KW-0408">Iron</keyword>
<dbReference type="CDD" id="cd03467">
    <property type="entry name" value="Rieske"/>
    <property type="match status" value="1"/>
</dbReference>
<reference evidence="6 7" key="1">
    <citation type="submission" date="2017-01" db="EMBL/GenBank/DDBJ databases">
        <authorList>
            <person name="Mah S.A."/>
            <person name="Swanson W.J."/>
            <person name="Moy G.W."/>
            <person name="Vacquier V.D."/>
        </authorList>
    </citation>
    <scope>NUCLEOTIDE SEQUENCE [LARGE SCALE GENOMIC DNA]</scope>
    <source>
        <strain evidence="6 7">DSM 7027</strain>
    </source>
</reference>
<dbReference type="PROSITE" id="PS51296">
    <property type="entry name" value="RIESKE"/>
    <property type="match status" value="1"/>
</dbReference>